<sequence length="47" mass="5321">MTQDPRPPHESKSLEDVVLKFIEKNNRAIWAVIFAIALAVVYGMNAH</sequence>
<keyword evidence="1" id="KW-0472">Membrane</keyword>
<proteinExistence type="predicted"/>
<protein>
    <submittedName>
        <fullName evidence="2">Uncharacterized protein</fullName>
    </submittedName>
</protein>
<reference evidence="2" key="1">
    <citation type="submission" date="2023-05" db="EMBL/GenBank/DDBJ databases">
        <title>Limnohabitans sp. strain HM2-2 Genome sequencing and assembly.</title>
        <authorList>
            <person name="Jung Y."/>
        </authorList>
    </citation>
    <scope>NUCLEOTIDE SEQUENCE</scope>
    <source>
        <strain evidence="2">HM2-2</strain>
    </source>
</reference>
<accession>A0ABT6XA16</accession>
<keyword evidence="3" id="KW-1185">Reference proteome</keyword>
<keyword evidence="1" id="KW-0812">Transmembrane</keyword>
<keyword evidence="1" id="KW-1133">Transmembrane helix</keyword>
<comment type="caution">
    <text evidence="2">The sequence shown here is derived from an EMBL/GenBank/DDBJ whole genome shotgun (WGS) entry which is preliminary data.</text>
</comment>
<dbReference type="EMBL" id="JASGBH010000011">
    <property type="protein sequence ID" value="MDI9234969.1"/>
    <property type="molecule type" value="Genomic_DNA"/>
</dbReference>
<evidence type="ECO:0000313" key="3">
    <source>
        <dbReference type="Proteomes" id="UP001431902"/>
    </source>
</evidence>
<dbReference type="Proteomes" id="UP001431902">
    <property type="component" value="Unassembled WGS sequence"/>
</dbReference>
<feature type="transmembrane region" description="Helical" evidence="1">
    <location>
        <begin position="28"/>
        <end position="45"/>
    </location>
</feature>
<evidence type="ECO:0000256" key="1">
    <source>
        <dbReference type="SAM" id="Phobius"/>
    </source>
</evidence>
<gene>
    <name evidence="2" type="ORF">QLQ16_14110</name>
</gene>
<dbReference type="RefSeq" id="WP_283225307.1">
    <property type="nucleotide sequence ID" value="NZ_JASGBH010000011.1"/>
</dbReference>
<evidence type="ECO:0000313" key="2">
    <source>
        <dbReference type="EMBL" id="MDI9234969.1"/>
    </source>
</evidence>
<organism evidence="2 3">
    <name type="scientific">Limnohabitans lacus</name>
    <dbReference type="NCBI Taxonomy" id="3045173"/>
    <lineage>
        <taxon>Bacteria</taxon>
        <taxon>Pseudomonadati</taxon>
        <taxon>Pseudomonadota</taxon>
        <taxon>Betaproteobacteria</taxon>
        <taxon>Burkholderiales</taxon>
        <taxon>Comamonadaceae</taxon>
        <taxon>Limnohabitans</taxon>
    </lineage>
</organism>
<name>A0ABT6XA16_9BURK</name>